<evidence type="ECO:0000256" key="1">
    <source>
        <dbReference type="SAM" id="Phobius"/>
    </source>
</evidence>
<organism evidence="12 18">
    <name type="scientific">Escherichia coli</name>
    <dbReference type="NCBI Taxonomy" id="562"/>
    <lineage>
        <taxon>Bacteria</taxon>
        <taxon>Pseudomonadati</taxon>
        <taxon>Pseudomonadota</taxon>
        <taxon>Gammaproteobacteria</taxon>
        <taxon>Enterobacterales</taxon>
        <taxon>Enterobacteriaceae</taxon>
        <taxon>Escherichia</taxon>
    </lineage>
</organism>
<dbReference type="Proteomes" id="UP001271591">
    <property type="component" value="Unassembled WGS sequence"/>
</dbReference>
<reference evidence="12 18" key="9">
    <citation type="submission" date="2018-07" db="EMBL/GenBank/DDBJ databases">
        <title>Whole Genome Sequence Analysis of Avian Pathogenic E. coli - An Australian Perspective.</title>
        <authorList>
            <person name="Cummins M.L."/>
            <person name="Reid C.J."/>
            <person name="Roy Chowdhury P."/>
            <person name="Bushell R."/>
            <person name="Esbert N."/>
            <person name="Tivendale K.A."/>
            <person name="Noormohammadi A.H."/>
            <person name="Islam S."/>
            <person name="Marenda M.S."/>
            <person name="Browning G.F."/>
            <person name="Markham P.F."/>
            <person name="Djordjevic S.P."/>
        </authorList>
    </citation>
    <scope>NUCLEOTIDE SEQUENCE [LARGE SCALE GENOMIC DNA]</scope>
    <source>
        <strain evidence="12 18">AVC211</strain>
    </source>
</reference>
<evidence type="ECO:0000313" key="9">
    <source>
        <dbReference type="EMBL" id="OKB69377.1"/>
    </source>
</evidence>
<reference evidence="2" key="1">
    <citation type="journal article" date="2014" name="J. Antimicrob. Chemother.">
        <title>Nucleotide sequences of 16 transmissible plasmids identified in nine multidrug-resistant Escherichia coli isolates expressing an ESBL phenotype isolated from food-producing animals and healthy humans.</title>
        <authorList>
            <person name="Wang J."/>
            <person name="Stephan R."/>
            <person name="Power K."/>
            <person name="Yan Q."/>
            <person name="Hachler H."/>
            <person name="Fanning S."/>
        </authorList>
    </citation>
    <scope>NUCLEOTIDE SEQUENCE</scope>
    <source>
        <strain evidence="2">Human-2332</strain>
        <strain evidence="3">Lamb-2</strain>
        <plasmid evidence="2">pH2332-107</plasmid>
        <plasmid evidence="3">pL2-87</plasmid>
    </source>
</reference>
<dbReference type="Proteomes" id="UP000245761">
    <property type="component" value="Unassembled WGS sequence"/>
</dbReference>
<evidence type="ECO:0000313" key="4">
    <source>
        <dbReference type="EMBL" id="BBF56855.1"/>
    </source>
</evidence>
<dbReference type="EMBL" id="KJ484627">
    <property type="protein sequence ID" value="AIF77575.1"/>
    <property type="molecule type" value="Genomic_DNA"/>
</dbReference>
<evidence type="ECO:0000313" key="23">
    <source>
        <dbReference type="Proteomes" id="UP000663166"/>
    </source>
</evidence>
<reference evidence="20" key="6">
    <citation type="submission" date="2018-02" db="EMBL/GenBank/DDBJ databases">
        <authorList>
            <person name="Cea G.-C."/>
            <person name="William W."/>
        </authorList>
    </citation>
    <scope>NUCLEOTIDE SEQUENCE [LARGE SCALE GENOMIC DNA]</scope>
    <source>
        <strain evidence="20">ECOR 3</strain>
        <plasmid evidence="20">rcs85_pii</plasmid>
    </source>
</reference>
<keyword evidence="1" id="KW-1133">Transmembrane helix</keyword>
<dbReference type="EMBL" id="JAWPMK010000005">
    <property type="protein sequence ID" value="MDW9353619.1"/>
    <property type="molecule type" value="Genomic_DNA"/>
</dbReference>
<evidence type="ECO:0000313" key="7">
    <source>
        <dbReference type="EMBL" id="MDW9353619.1"/>
    </source>
</evidence>
<dbReference type="Proteomes" id="UP000309937">
    <property type="component" value="Unassembled WGS sequence"/>
</dbReference>
<reference evidence="10 17" key="7">
    <citation type="submission" date="2018-04" db="EMBL/GenBank/DDBJ databases">
        <title>Draft Genomic Sequencing Of Potential Extraintestinal Pathogenic Escherichia coli B8S56 Isolated from Retail Chicken Skin.</title>
        <authorList>
            <person name="Xu A."/>
            <person name="Tilman S."/>
            <person name="Wisser-Parker K."/>
            <person name="Scullen O.J."/>
            <person name="Sommers C."/>
        </authorList>
    </citation>
    <scope>NUCLEOTIDE SEQUENCE [LARGE SCALE GENOMIC DNA]</scope>
    <source>
        <strain evidence="10 17">B8S56</strain>
    </source>
</reference>
<geneLocation type="plasmid" evidence="14">
    <name>unnamed2</name>
</geneLocation>
<feature type="transmembrane region" description="Helical" evidence="1">
    <location>
        <begin position="79"/>
        <end position="102"/>
    </location>
</feature>
<sequence length="106" mass="12036">MKIKQHKEKLEIIRDIIRETLLGNAALIVLAAMVPVVLVKPWDSMTFIFMGAVCVSFAVILFWLVYIVCLYIGTLVKNIFIRIFAFSIWALSAEGAIIYNMIKILS</sequence>
<dbReference type="AlphaFoldDB" id="A0A066QJC0"/>
<evidence type="ECO:0000313" key="18">
    <source>
        <dbReference type="Proteomes" id="UP000253687"/>
    </source>
</evidence>
<evidence type="ECO:0000313" key="11">
    <source>
        <dbReference type="EMBL" id="QSA00544.1"/>
    </source>
</evidence>
<name>A0A066QJC0_ECOLX</name>
<evidence type="ECO:0000313" key="21">
    <source>
        <dbReference type="Proteomes" id="UP000309937"/>
    </source>
</evidence>
<dbReference type="PATRIC" id="fig|562.10497.peg.292"/>
<reference evidence="6" key="12">
    <citation type="submission" date="2020-04" db="EMBL/GenBank/DDBJ databases">
        <authorList>
            <consortium name="NCBI Pathogen Detection Project"/>
        </authorList>
    </citation>
    <scope>NUCLEOTIDE SEQUENCE</scope>
    <source>
        <strain evidence="6">TW14994</strain>
    </source>
</reference>
<dbReference type="Proteomes" id="UP000663166">
    <property type="component" value="Plasmid pCFSAN083829_2"/>
</dbReference>
<geneLocation type="plasmid" evidence="3">
    <name>pL2-87</name>
</geneLocation>
<evidence type="ECO:0000313" key="6">
    <source>
        <dbReference type="EMBL" id="HAI8960125.1"/>
    </source>
</evidence>
<evidence type="ECO:0000313" key="19">
    <source>
        <dbReference type="Proteomes" id="UP000281900"/>
    </source>
</evidence>
<evidence type="ECO:0000313" key="15">
    <source>
        <dbReference type="Proteomes" id="UP000184277"/>
    </source>
</evidence>
<dbReference type="EMBL" id="CP070395">
    <property type="protein sequence ID" value="QSA00544.1"/>
    <property type="molecule type" value="Genomic_DNA"/>
</dbReference>
<protein>
    <submittedName>
        <fullName evidence="2">ArtA</fullName>
    </submittedName>
</protein>
<accession>A0A2A2XK75</accession>
<dbReference type="EMBL" id="RRGJ01000135">
    <property type="protein sequence ID" value="TJQ05934.1"/>
    <property type="molecule type" value="Genomic_DNA"/>
</dbReference>
<evidence type="ECO:0000313" key="3">
    <source>
        <dbReference type="EMBL" id="AIF79269.1"/>
    </source>
</evidence>
<reference evidence="9 16" key="3">
    <citation type="submission" date="2016-11" db="EMBL/GenBank/DDBJ databases">
        <title>Draft genome sequences of five Shigatoxin-producing Escherichia coli isolates harboring the new recently described Subtilase cytotoxin allelic variant subAB2-3.</title>
        <authorList>
            <person name="Tasara T."/>
            <person name="Fierz L."/>
            <person name="Klumpp J."/>
            <person name="Schmidt H."/>
            <person name="Stephan R."/>
        </authorList>
    </citation>
    <scope>NUCLEOTIDE SEQUENCE [LARGE SCALE GENOMIC DNA]</scope>
    <source>
        <strain evidence="9 16">453</strain>
        <plasmid evidence="9 16">unnamed</plasmid>
    </source>
</reference>
<geneLocation type="plasmid" evidence="9 16">
    <name>unnamed</name>
</geneLocation>
<reference evidence="14 21" key="10">
    <citation type="submission" date="2018-12" db="EMBL/GenBank/DDBJ databases">
        <title>Food and Water Safety Consortium.</title>
        <authorList>
            <person name="Tyson S."/>
            <person name="Peterson C.-L."/>
            <person name="Olson A."/>
            <person name="Tyler S."/>
            <person name="Cabral J."/>
            <person name="Lynch T."/>
            <person name="Knox N."/>
            <person name="Van Domselaar G."/>
            <person name="Graham M."/>
        </authorList>
    </citation>
    <scope>NUCLEOTIDE SEQUENCE [LARGE SCALE GENOMIC DNA]</scope>
    <source>
        <strain evidence="14 21">FWSEC0118</strain>
        <plasmid evidence="14">unnamed2</plasmid>
    </source>
</reference>
<proteinExistence type="predicted"/>
<geneLocation type="plasmid" evidence="13">
    <name>RCS85_pII</name>
</geneLocation>
<dbReference type="Proteomes" id="UP000309889">
    <property type="component" value="Plasmid RCS85_pII"/>
</dbReference>
<feature type="transmembrane region" description="Helical" evidence="1">
    <location>
        <begin position="21"/>
        <end position="39"/>
    </location>
</feature>
<keyword evidence="1" id="KW-0472">Membrane</keyword>
<evidence type="ECO:0000313" key="14">
    <source>
        <dbReference type="EMBL" id="TJQ05934.1"/>
    </source>
</evidence>
<dbReference type="Proteomes" id="UP000253687">
    <property type="component" value="Unassembled WGS sequence"/>
</dbReference>
<dbReference type="EMBL" id="QEMT01000135">
    <property type="protein sequence ID" value="PWH49821.1"/>
    <property type="molecule type" value="Genomic_DNA"/>
</dbReference>
<dbReference type="EMBL" id="AASEBA010000070">
    <property type="protein sequence ID" value="EFC9752119.1"/>
    <property type="molecule type" value="Genomic_DNA"/>
</dbReference>
<evidence type="ECO:0000313" key="8">
    <source>
        <dbReference type="EMBL" id="OJR44184.1"/>
    </source>
</evidence>
<reference evidence="4 19" key="8">
    <citation type="submission" date="2018-07" db="EMBL/GenBank/DDBJ databases">
        <title>Genomic analysis of colistin resistant EHEC isolated from cattle in Japan.</title>
        <authorList>
            <person name="Kusumoto M."/>
            <person name="Misumi W."/>
            <person name="Ogura Y."/>
            <person name="Hayashi T."/>
            <person name="Akiba M."/>
        </authorList>
    </citation>
    <scope>NUCLEOTIDE SEQUENCE [LARGE SCALE GENOMIC DNA]</scope>
    <source>
        <strain evidence="4 19">E2863</strain>
        <plasmid evidence="4 19">pE2863-1</plasmid>
    </source>
</reference>
<accession>A0A066QJC0</accession>
<evidence type="ECO:0000313" key="22">
    <source>
        <dbReference type="Proteomes" id="UP000532204"/>
    </source>
</evidence>
<keyword evidence="1" id="KW-0812">Transmembrane</keyword>
<evidence type="ECO:0000313" key="12">
    <source>
        <dbReference type="EMBL" id="RDA28165.1"/>
    </source>
</evidence>
<dbReference type="EMBL" id="LT985320">
    <property type="protein sequence ID" value="SPE07633.1"/>
    <property type="molecule type" value="Genomic_DNA"/>
</dbReference>
<reference evidence="8 15" key="2">
    <citation type="submission" date="2016-10" db="EMBL/GenBank/DDBJ databases">
        <title>Comprehensive resistome analysis reveals the prevalence of NDM and MCR-1 in Chinese poultry production.</title>
        <authorList>
            <person name="Wang Y."/>
            <person name="Zhang R."/>
            <person name="Li J."/>
            <person name="Wu Z."/>
            <person name="Wenjuan Y."/>
            <person name="Schwarz S."/>
            <person name="Tyrrell J."/>
            <person name="Zheng Y."/>
            <person name="Wang S."/>
            <person name="Shen Z."/>
            <person name="Liu Z."/>
            <person name="Lei L."/>
            <person name="Li M."/>
            <person name="Zhang Q."/>
            <person name="Wu C."/>
            <person name="Zhang Q."/>
            <person name="Wu Y."/>
            <person name="Walsh T."/>
            <person name="Shen J."/>
        </authorList>
    </citation>
    <scope>NUCLEOTIDE SEQUENCE [LARGE SCALE GENOMIC DNA]</scope>
    <source>
        <strain evidence="8 15">570</strain>
    </source>
</reference>
<evidence type="ECO:0000313" key="2">
    <source>
        <dbReference type="EMBL" id="AIF77575.1"/>
    </source>
</evidence>
<reference evidence="7" key="14">
    <citation type="submission" date="2023-10" db="EMBL/GenBank/DDBJ databases">
        <title>Draft Genome Sequence of a Shiga toxin-producing Escherichia coli strain from deer meat showing an IS-element integration in the B-subunit of the Shiga toxin Stx2b gene.</title>
        <authorList>
            <person name="Projahn M."/>
            <person name="Borowiak M."/>
        </authorList>
    </citation>
    <scope>NUCLEOTIDE SEQUENCE</scope>
    <source>
        <strain evidence="7">BfR-EC-18960</strain>
    </source>
</reference>
<dbReference type="Proteomes" id="UP000281900">
    <property type="component" value="Plasmid pE2863-1"/>
</dbReference>
<evidence type="ECO:0000313" key="24">
    <source>
        <dbReference type="Proteomes" id="UP000842385"/>
    </source>
</evidence>
<reference evidence="6 24" key="4">
    <citation type="journal article" date="2018" name="Genome Biol.">
        <title>SKESA: strategic k-mer extension for scrupulous assemblies.</title>
        <authorList>
            <person name="Souvorov A."/>
            <person name="Agarwala R."/>
            <person name="Lipman D.J."/>
        </authorList>
    </citation>
    <scope>NUCLEOTIDE SEQUENCE [LARGE SCALE GENOMIC DNA]</scope>
    <source>
        <strain evidence="6 24">TW14994</strain>
    </source>
</reference>
<dbReference type="EMBL" id="KJ484640">
    <property type="protein sequence ID" value="AIF79269.1"/>
    <property type="molecule type" value="Genomic_DNA"/>
</dbReference>
<gene>
    <name evidence="4" type="primary">artA</name>
    <name evidence="8" type="ORF">BK383_27895</name>
    <name evidence="9" type="ORF">BMT50_28635</name>
    <name evidence="14" type="ORF">C9Z68_26815</name>
    <name evidence="10" type="ORF">DD762_28630</name>
    <name evidence="12" type="ORF">DTL43_27840</name>
    <name evidence="4" type="ORF">E2863_05450</name>
    <name evidence="5" type="ORF">E6D34_23285</name>
    <name evidence="6" type="ORF">HKA49_004381</name>
    <name evidence="11" type="ORF">JNP96_29300</name>
    <name evidence="7" type="ORF">R8G00_29875</name>
    <name evidence="13" type="ORF">RCS85_PII0059</name>
</gene>
<evidence type="ECO:0000313" key="17">
    <source>
        <dbReference type="Proteomes" id="UP000245761"/>
    </source>
</evidence>
<evidence type="ECO:0000313" key="13">
    <source>
        <dbReference type="EMBL" id="SPE07633.1"/>
    </source>
</evidence>
<dbReference type="EMBL" id="QOGZ01000120">
    <property type="protein sequence ID" value="RDA28165.1"/>
    <property type="molecule type" value="Genomic_DNA"/>
</dbReference>
<dbReference type="EMBL" id="MPGR01000002">
    <property type="protein sequence ID" value="OKB69377.1"/>
    <property type="molecule type" value="Genomic_DNA"/>
</dbReference>
<evidence type="ECO:0000313" key="20">
    <source>
        <dbReference type="Proteomes" id="UP000309889"/>
    </source>
</evidence>
<dbReference type="RefSeq" id="WP_000695052.1">
    <property type="nucleotide sequence ID" value="NC_025138.1"/>
</dbReference>
<reference evidence="5 22" key="11">
    <citation type="submission" date="2019-05" db="EMBL/GenBank/DDBJ databases">
        <authorList>
            <consortium name="NARMS: The National Antimicrobial Resistance Monitoring System"/>
        </authorList>
    </citation>
    <scope>NUCLEOTIDE SEQUENCE [LARGE SCALE GENOMIC DNA]</scope>
    <source>
        <strain evidence="5 22">CVM N18EC122</strain>
    </source>
</reference>
<dbReference type="EMBL" id="MOKI01000119">
    <property type="protein sequence ID" value="OJR44184.1"/>
    <property type="molecule type" value="Genomic_DNA"/>
</dbReference>
<dbReference type="Proteomes" id="UP000186595">
    <property type="component" value="Plasmid unnamed"/>
</dbReference>
<geneLocation type="plasmid" evidence="11 23">
    <name>pCFSAN083829_2</name>
</geneLocation>
<evidence type="ECO:0000313" key="16">
    <source>
        <dbReference type="Proteomes" id="UP000186595"/>
    </source>
</evidence>
<evidence type="ECO:0000313" key="5">
    <source>
        <dbReference type="EMBL" id="EFC9752119.1"/>
    </source>
</evidence>
<keyword evidence="2" id="KW-0614">Plasmid</keyword>
<dbReference type="Proteomes" id="UP000842385">
    <property type="component" value="Unassembled WGS sequence"/>
</dbReference>
<geneLocation type="plasmid" evidence="20">
    <name>rcs85_pii</name>
</geneLocation>
<reference evidence="11" key="13">
    <citation type="submission" date="2021-02" db="EMBL/GenBank/DDBJ databases">
        <title>Co-localization of colistin and carbapenem -resistance genes on a novel transferable IncHI2 plasmid in Escherichia coli from chicken-origin.</title>
        <authorList>
            <person name="Hoffmann M."/>
            <person name="Balkey M."/>
            <person name="Ronco T."/>
            <person name="Hendriksen R.S."/>
        </authorList>
    </citation>
    <scope>NUCLEOTIDE SEQUENCE</scope>
    <source>
        <strain evidence="11">CFSAN083829</strain>
        <plasmid evidence="11">pCFSAN083829_2</plasmid>
    </source>
</reference>
<dbReference type="EMBL" id="DABFUC010000031">
    <property type="protein sequence ID" value="HAI8960125.1"/>
    <property type="molecule type" value="Genomic_DNA"/>
</dbReference>
<dbReference type="Proteomes" id="UP000532204">
    <property type="component" value="Unassembled WGS sequence"/>
</dbReference>
<geneLocation type="plasmid" evidence="4 19">
    <name>pE2863-1</name>
</geneLocation>
<reference evidence="13" key="5">
    <citation type="submission" date="2018-02" db="EMBL/GenBank/DDBJ databases">
        <authorList>
            <person name="Cohen D.B."/>
            <person name="Kent A.D."/>
        </authorList>
    </citation>
    <scope>NUCLEOTIDE SEQUENCE</scope>
    <source>
        <strain evidence="13">ECOR 3</strain>
    </source>
</reference>
<evidence type="ECO:0000313" key="10">
    <source>
        <dbReference type="EMBL" id="PWH49821.1"/>
    </source>
</evidence>
<geneLocation type="plasmid" evidence="2">
    <name>pH2332-107</name>
</geneLocation>
<feature type="transmembrane region" description="Helical" evidence="1">
    <location>
        <begin position="45"/>
        <end position="72"/>
    </location>
</feature>
<dbReference type="EMBL" id="AP018803">
    <property type="protein sequence ID" value="BBF56855.1"/>
    <property type="molecule type" value="Genomic_DNA"/>
</dbReference>
<dbReference type="Proteomes" id="UP000184277">
    <property type="component" value="Unassembled WGS sequence"/>
</dbReference>